<reference evidence="2" key="1">
    <citation type="submission" date="2022-05" db="EMBL/GenBank/DDBJ databases">
        <authorList>
            <person name="Colautti A."/>
            <person name="Iacumin L."/>
        </authorList>
    </citation>
    <scope>NUCLEOTIDE SEQUENCE</scope>
    <source>
        <strain evidence="2">DSM 30747</strain>
    </source>
</reference>
<dbReference type="Pfam" id="PF13692">
    <property type="entry name" value="Glyco_trans_1_4"/>
    <property type="match status" value="1"/>
</dbReference>
<dbReference type="PANTHER" id="PTHR46401">
    <property type="entry name" value="GLYCOSYLTRANSFERASE WBBK-RELATED"/>
    <property type="match status" value="1"/>
</dbReference>
<evidence type="ECO:0000313" key="3">
    <source>
        <dbReference type="Proteomes" id="UP001152172"/>
    </source>
</evidence>
<comment type="caution">
    <text evidence="2">The sequence shown here is derived from an EMBL/GenBank/DDBJ whole genome shotgun (WGS) entry which is preliminary data.</text>
</comment>
<protein>
    <submittedName>
        <fullName evidence="2">Glycosyltransferase</fullName>
    </submittedName>
</protein>
<keyword evidence="3" id="KW-1185">Reference proteome</keyword>
<dbReference type="SUPFAM" id="SSF53756">
    <property type="entry name" value="UDP-Glycosyltransferase/glycogen phosphorylase"/>
    <property type="match status" value="1"/>
</dbReference>
<sequence>MKNILIYYPFTVAKNPKSGSAIRPVEMIKAFEAYAQKHGVELVVISGSTNERRLLWNKFLQDKKLEHTLFCYSENQTIPLWLTDAGHIPKDWKIDKQVFQMLKKHEVPTGVFYRDVYWKFDELYSLRGIKKFIMQSIYKMEEKFYGKYVHTVFLPSDAMGKYVNINASKMALPPGGRFADIKTNSDNIKKPFKGIYVGGINNDDYGLPTLVDAYDLLNKDDVLGNLVIVCREDEYNDLTSLEKEKLNKSYIEVKHVSGTELQKLYEEVDFAFIPRKRSVYNDFAVPIKLVEYLTAGLPIIATNCSAQEDFIGSGPYGVLTGDDAGSLVEGMQAIQPKFAEYKQNIQQNFLQKHAWNERAEQAAHALIGGNQ</sequence>
<dbReference type="AlphaFoldDB" id="A0A9X3R940"/>
<dbReference type="RefSeq" id="WP_269920549.1">
    <property type="nucleotide sequence ID" value="NZ_JAMKBI010000001.1"/>
</dbReference>
<evidence type="ECO:0000256" key="1">
    <source>
        <dbReference type="ARBA" id="ARBA00022679"/>
    </source>
</evidence>
<keyword evidence="1" id="KW-0808">Transferase</keyword>
<dbReference type="Gene3D" id="3.40.50.2000">
    <property type="entry name" value="Glycogen Phosphorylase B"/>
    <property type="match status" value="1"/>
</dbReference>
<dbReference type="EMBL" id="JAMKBI010000001">
    <property type="protein sequence ID" value="MCZ8531857.1"/>
    <property type="molecule type" value="Genomic_DNA"/>
</dbReference>
<evidence type="ECO:0000313" key="2">
    <source>
        <dbReference type="EMBL" id="MCZ8531857.1"/>
    </source>
</evidence>
<name>A0A9X3R940_9BACI</name>
<gene>
    <name evidence="2" type="ORF">M9R61_00690</name>
</gene>
<proteinExistence type="predicted"/>
<dbReference type="Proteomes" id="UP001152172">
    <property type="component" value="Unassembled WGS sequence"/>
</dbReference>
<dbReference type="GO" id="GO:0009103">
    <property type="term" value="P:lipopolysaccharide biosynthetic process"/>
    <property type="evidence" value="ECO:0007669"/>
    <property type="project" value="TreeGrafter"/>
</dbReference>
<accession>A0A9X3R940</accession>
<dbReference type="GO" id="GO:0016757">
    <property type="term" value="F:glycosyltransferase activity"/>
    <property type="evidence" value="ECO:0007669"/>
    <property type="project" value="TreeGrafter"/>
</dbReference>
<dbReference type="PANTHER" id="PTHR46401:SF2">
    <property type="entry name" value="GLYCOSYLTRANSFERASE WBBK-RELATED"/>
    <property type="match status" value="1"/>
</dbReference>
<organism evidence="2 3">
    <name type="scientific">Psychrobacillus psychrodurans</name>
    <dbReference type="NCBI Taxonomy" id="126157"/>
    <lineage>
        <taxon>Bacteria</taxon>
        <taxon>Bacillati</taxon>
        <taxon>Bacillota</taxon>
        <taxon>Bacilli</taxon>
        <taxon>Bacillales</taxon>
        <taxon>Bacillaceae</taxon>
        <taxon>Psychrobacillus</taxon>
    </lineage>
</organism>